<organism evidence="1 2">
    <name type="scientific">Adineta ricciae</name>
    <name type="common">Rotifer</name>
    <dbReference type="NCBI Taxonomy" id="249248"/>
    <lineage>
        <taxon>Eukaryota</taxon>
        <taxon>Metazoa</taxon>
        <taxon>Spiralia</taxon>
        <taxon>Gnathifera</taxon>
        <taxon>Rotifera</taxon>
        <taxon>Eurotatoria</taxon>
        <taxon>Bdelloidea</taxon>
        <taxon>Adinetida</taxon>
        <taxon>Adinetidae</taxon>
        <taxon>Adineta</taxon>
    </lineage>
</organism>
<protein>
    <submittedName>
        <fullName evidence="1">Uncharacterized protein</fullName>
    </submittedName>
</protein>
<name>A0A816GXH1_ADIRI</name>
<reference evidence="1" key="1">
    <citation type="submission" date="2021-02" db="EMBL/GenBank/DDBJ databases">
        <authorList>
            <person name="Nowell W R."/>
        </authorList>
    </citation>
    <scope>NUCLEOTIDE SEQUENCE</scope>
</reference>
<sequence length="112" mass="12693">DYTSLKGPHLYAEYQLKSDWTVGAVPSSVLYMPRRRGFYCSTALYFDAGDESNENTIDTVGYDPSCAYMVTLSNKNQVSDHYPDLIISFVLEREQSWNPSTGETKVILRGIH</sequence>
<evidence type="ECO:0000313" key="2">
    <source>
        <dbReference type="Proteomes" id="UP000663828"/>
    </source>
</evidence>
<evidence type="ECO:0000313" key="1">
    <source>
        <dbReference type="EMBL" id="CAF1680069.1"/>
    </source>
</evidence>
<feature type="non-terminal residue" evidence="1">
    <location>
        <position position="1"/>
    </location>
</feature>
<keyword evidence="2" id="KW-1185">Reference proteome</keyword>
<proteinExistence type="predicted"/>
<gene>
    <name evidence="1" type="ORF">XAT740_LOCUS60379</name>
</gene>
<dbReference type="AlphaFoldDB" id="A0A816GXH1"/>
<comment type="caution">
    <text evidence="1">The sequence shown here is derived from an EMBL/GenBank/DDBJ whole genome shotgun (WGS) entry which is preliminary data.</text>
</comment>
<dbReference type="Proteomes" id="UP000663828">
    <property type="component" value="Unassembled WGS sequence"/>
</dbReference>
<accession>A0A816GXH1</accession>
<dbReference type="EMBL" id="CAJNOR010014837">
    <property type="protein sequence ID" value="CAF1680069.1"/>
    <property type="molecule type" value="Genomic_DNA"/>
</dbReference>